<keyword evidence="3" id="KW-1185">Reference proteome</keyword>
<accession>A0CP22</accession>
<dbReference type="OMA" id="QMCIWIV"/>
<gene>
    <name evidence="2" type="ORF">GSPATT00008930001</name>
</gene>
<dbReference type="OrthoDB" id="301547at2759"/>
<dbReference type="EMBL" id="CT868130">
    <property type="protein sequence ID" value="CAK72539.1"/>
    <property type="molecule type" value="Genomic_DNA"/>
</dbReference>
<feature type="transmembrane region" description="Helical" evidence="1">
    <location>
        <begin position="33"/>
        <end position="49"/>
    </location>
</feature>
<dbReference type="Proteomes" id="UP000000600">
    <property type="component" value="Unassembled WGS sequence"/>
</dbReference>
<dbReference type="GeneID" id="5025721"/>
<feature type="transmembrane region" description="Helical" evidence="1">
    <location>
        <begin position="7"/>
        <end position="27"/>
    </location>
</feature>
<dbReference type="InParanoid" id="A0CP22"/>
<keyword evidence="1" id="KW-1133">Transmembrane helix</keyword>
<evidence type="ECO:0000313" key="2">
    <source>
        <dbReference type="EMBL" id="CAK72539.1"/>
    </source>
</evidence>
<feature type="transmembrane region" description="Helical" evidence="1">
    <location>
        <begin position="61"/>
        <end position="80"/>
    </location>
</feature>
<dbReference type="AlphaFoldDB" id="A0CP22"/>
<keyword evidence="1" id="KW-0472">Membrane</keyword>
<dbReference type="RefSeq" id="XP_001439936.1">
    <property type="nucleotide sequence ID" value="XM_001439899.1"/>
</dbReference>
<keyword evidence="1" id="KW-0812">Transmembrane</keyword>
<evidence type="ECO:0000256" key="1">
    <source>
        <dbReference type="SAM" id="Phobius"/>
    </source>
</evidence>
<proteinExistence type="predicted"/>
<protein>
    <submittedName>
        <fullName evidence="2">Uncharacterized protein</fullName>
    </submittedName>
</protein>
<sequence>MNYCFRTTDLVIFLLIIQLTGHLFIHWNQYNCSIYGNIQMCVWIVIVLLRQLLQHAQFNKWGLFVTLFIAGETISMNIIAAQQGE</sequence>
<organism evidence="2 3">
    <name type="scientific">Paramecium tetraurelia</name>
    <dbReference type="NCBI Taxonomy" id="5888"/>
    <lineage>
        <taxon>Eukaryota</taxon>
        <taxon>Sar</taxon>
        <taxon>Alveolata</taxon>
        <taxon>Ciliophora</taxon>
        <taxon>Intramacronucleata</taxon>
        <taxon>Oligohymenophorea</taxon>
        <taxon>Peniculida</taxon>
        <taxon>Parameciidae</taxon>
        <taxon>Paramecium</taxon>
    </lineage>
</organism>
<reference evidence="2 3" key="1">
    <citation type="journal article" date="2006" name="Nature">
        <title>Global trends of whole-genome duplications revealed by the ciliate Paramecium tetraurelia.</title>
        <authorList>
            <consortium name="Genoscope"/>
            <person name="Aury J.-M."/>
            <person name="Jaillon O."/>
            <person name="Duret L."/>
            <person name="Noel B."/>
            <person name="Jubin C."/>
            <person name="Porcel B.M."/>
            <person name="Segurens B."/>
            <person name="Daubin V."/>
            <person name="Anthouard V."/>
            <person name="Aiach N."/>
            <person name="Arnaiz O."/>
            <person name="Billaut A."/>
            <person name="Beisson J."/>
            <person name="Blanc I."/>
            <person name="Bouhouche K."/>
            <person name="Camara F."/>
            <person name="Duharcourt S."/>
            <person name="Guigo R."/>
            <person name="Gogendeau D."/>
            <person name="Katinka M."/>
            <person name="Keller A.-M."/>
            <person name="Kissmehl R."/>
            <person name="Klotz C."/>
            <person name="Koll F."/>
            <person name="Le Moue A."/>
            <person name="Lepere C."/>
            <person name="Malinsky S."/>
            <person name="Nowacki M."/>
            <person name="Nowak J.K."/>
            <person name="Plattner H."/>
            <person name="Poulain J."/>
            <person name="Ruiz F."/>
            <person name="Serrano V."/>
            <person name="Zagulski M."/>
            <person name="Dessen P."/>
            <person name="Betermier M."/>
            <person name="Weissenbach J."/>
            <person name="Scarpelli C."/>
            <person name="Schachter V."/>
            <person name="Sperling L."/>
            <person name="Meyer E."/>
            <person name="Cohen J."/>
            <person name="Wincker P."/>
        </authorList>
    </citation>
    <scope>NUCLEOTIDE SEQUENCE [LARGE SCALE GENOMIC DNA]</scope>
    <source>
        <strain evidence="2 3">Stock d4-2</strain>
    </source>
</reference>
<dbReference type="KEGG" id="ptm:GSPATT00008930001"/>
<dbReference type="HOGENOM" id="CLU_2517434_0_0_1"/>
<name>A0CP22_PARTE</name>
<evidence type="ECO:0000313" key="3">
    <source>
        <dbReference type="Proteomes" id="UP000000600"/>
    </source>
</evidence>